<sequence length="250" mass="29080">MCHLGWGVGGEAWTWRRRLFVWEEGLFGDLILLLQNVNLQVAKVDKWLWTLESSGVFTVRSAYNYLTLQPPLVLSVDACFLWHRDIPLKVVLFAWRLFRDRLPTKDNLFRRGVINQTSRLCVAGCGSLETSNHLFLHCNFFGSVWHFIHRWLGLSVASPFQVSDHFNQFSLGGGFTKAHRSILQVIWYAVVWEIWKERNNMLFNVKECSVNQVVDNIKSLAFTWLKAKYSSLPLNYHGWWISPFTIMGIG</sequence>
<comment type="caution">
    <text evidence="2">The sequence shown here is derived from an EMBL/GenBank/DDBJ whole genome shotgun (WGS) entry which is preliminary data.</text>
</comment>
<dbReference type="PANTHER" id="PTHR36617">
    <property type="entry name" value="PROTEIN, PUTATIVE-RELATED"/>
    <property type="match status" value="1"/>
</dbReference>
<name>A0A396HVN9_MEDTR</name>
<gene>
    <name evidence="2" type="ORF">MtrunA17_Chr5g0430981</name>
</gene>
<protein>
    <submittedName>
        <fullName evidence="2">Putative reverse transcriptase zinc-binding domain-containing protein</fullName>
    </submittedName>
</protein>
<dbReference type="InterPro" id="IPR026960">
    <property type="entry name" value="RVT-Znf"/>
</dbReference>
<dbReference type="PANTHER" id="PTHR36617:SF5">
    <property type="entry name" value="OS05G0421675 PROTEIN"/>
    <property type="match status" value="1"/>
</dbReference>
<feature type="domain" description="Reverse transcriptase zinc-binding" evidence="1">
    <location>
        <begin position="57"/>
        <end position="145"/>
    </location>
</feature>
<evidence type="ECO:0000259" key="1">
    <source>
        <dbReference type="Pfam" id="PF13966"/>
    </source>
</evidence>
<dbReference type="AlphaFoldDB" id="A0A396HVN9"/>
<dbReference type="EMBL" id="PSQE01000005">
    <property type="protein sequence ID" value="RHN56578.1"/>
    <property type="molecule type" value="Genomic_DNA"/>
</dbReference>
<keyword evidence="2" id="KW-0548">Nucleotidyltransferase</keyword>
<keyword evidence="2" id="KW-0695">RNA-directed DNA polymerase</keyword>
<evidence type="ECO:0000313" key="2">
    <source>
        <dbReference type="EMBL" id="RHN56578.1"/>
    </source>
</evidence>
<dbReference type="GO" id="GO:0003964">
    <property type="term" value="F:RNA-directed DNA polymerase activity"/>
    <property type="evidence" value="ECO:0007669"/>
    <property type="project" value="UniProtKB-KW"/>
</dbReference>
<organism evidence="2">
    <name type="scientific">Medicago truncatula</name>
    <name type="common">Barrel medic</name>
    <name type="synonym">Medicago tribuloides</name>
    <dbReference type="NCBI Taxonomy" id="3880"/>
    <lineage>
        <taxon>Eukaryota</taxon>
        <taxon>Viridiplantae</taxon>
        <taxon>Streptophyta</taxon>
        <taxon>Embryophyta</taxon>
        <taxon>Tracheophyta</taxon>
        <taxon>Spermatophyta</taxon>
        <taxon>Magnoliopsida</taxon>
        <taxon>eudicotyledons</taxon>
        <taxon>Gunneridae</taxon>
        <taxon>Pentapetalae</taxon>
        <taxon>rosids</taxon>
        <taxon>fabids</taxon>
        <taxon>Fabales</taxon>
        <taxon>Fabaceae</taxon>
        <taxon>Papilionoideae</taxon>
        <taxon>50 kb inversion clade</taxon>
        <taxon>NPAAA clade</taxon>
        <taxon>Hologalegina</taxon>
        <taxon>IRL clade</taxon>
        <taxon>Trifolieae</taxon>
        <taxon>Medicago</taxon>
    </lineage>
</organism>
<keyword evidence="2" id="KW-0808">Transferase</keyword>
<dbReference type="Pfam" id="PF13966">
    <property type="entry name" value="zf-RVT"/>
    <property type="match status" value="1"/>
</dbReference>
<dbReference type="Gramene" id="rna32004">
    <property type="protein sequence ID" value="RHN56578.1"/>
    <property type="gene ID" value="gene32004"/>
</dbReference>
<proteinExistence type="predicted"/>
<accession>A0A396HVN9</accession>
<dbReference type="Proteomes" id="UP000265566">
    <property type="component" value="Chromosome 5"/>
</dbReference>
<reference evidence="2" key="1">
    <citation type="journal article" date="2018" name="Nat. Plants">
        <title>Whole-genome landscape of Medicago truncatula symbiotic genes.</title>
        <authorList>
            <person name="Pecrix Y."/>
            <person name="Gamas P."/>
            <person name="Carrere S."/>
        </authorList>
    </citation>
    <scope>NUCLEOTIDE SEQUENCE</scope>
    <source>
        <tissue evidence="2">Leaves</tissue>
    </source>
</reference>